<feature type="signal peptide" evidence="2">
    <location>
        <begin position="1"/>
        <end position="17"/>
    </location>
</feature>
<evidence type="ECO:0000256" key="1">
    <source>
        <dbReference type="SAM" id="MobiDB-lite"/>
    </source>
</evidence>
<feature type="region of interest" description="Disordered" evidence="1">
    <location>
        <begin position="171"/>
        <end position="191"/>
    </location>
</feature>
<keyword evidence="2" id="KW-0732">Signal</keyword>
<feature type="chain" id="PRO_5046271712" evidence="2">
    <location>
        <begin position="18"/>
        <end position="227"/>
    </location>
</feature>
<dbReference type="Proteomes" id="UP001595075">
    <property type="component" value="Unassembled WGS sequence"/>
</dbReference>
<evidence type="ECO:0000313" key="4">
    <source>
        <dbReference type="Proteomes" id="UP001595075"/>
    </source>
</evidence>
<evidence type="ECO:0000313" key="3">
    <source>
        <dbReference type="EMBL" id="KAL2060472.1"/>
    </source>
</evidence>
<evidence type="ECO:0000256" key="2">
    <source>
        <dbReference type="SAM" id="SignalP"/>
    </source>
</evidence>
<protein>
    <submittedName>
        <fullName evidence="3">Uncharacterized protein</fullName>
    </submittedName>
</protein>
<keyword evidence="4" id="KW-1185">Reference proteome</keyword>
<reference evidence="3 4" key="1">
    <citation type="journal article" date="2024" name="Commun. Biol.">
        <title>Comparative genomic analysis of thermophilic fungi reveals convergent evolutionary adaptations and gene losses.</title>
        <authorList>
            <person name="Steindorff A.S."/>
            <person name="Aguilar-Pontes M.V."/>
            <person name="Robinson A.J."/>
            <person name="Andreopoulos B."/>
            <person name="LaButti K."/>
            <person name="Kuo A."/>
            <person name="Mondo S."/>
            <person name="Riley R."/>
            <person name="Otillar R."/>
            <person name="Haridas S."/>
            <person name="Lipzen A."/>
            <person name="Grimwood J."/>
            <person name="Schmutz J."/>
            <person name="Clum A."/>
            <person name="Reid I.D."/>
            <person name="Moisan M.C."/>
            <person name="Butler G."/>
            <person name="Nguyen T.T.M."/>
            <person name="Dewar K."/>
            <person name="Conant G."/>
            <person name="Drula E."/>
            <person name="Henrissat B."/>
            <person name="Hansel C."/>
            <person name="Singer S."/>
            <person name="Hutchinson M.I."/>
            <person name="de Vries R.P."/>
            <person name="Natvig D.O."/>
            <person name="Powell A.J."/>
            <person name="Tsang A."/>
            <person name="Grigoriev I.V."/>
        </authorList>
    </citation>
    <scope>NUCLEOTIDE SEQUENCE [LARGE SCALE GENOMIC DNA]</scope>
    <source>
        <strain evidence="3 4">CBS 494.80</strain>
    </source>
</reference>
<gene>
    <name evidence="3" type="ORF">VTL71DRAFT_9503</name>
</gene>
<accession>A0ABR4BS22</accession>
<organism evidence="3 4">
    <name type="scientific">Oculimacula yallundae</name>
    <dbReference type="NCBI Taxonomy" id="86028"/>
    <lineage>
        <taxon>Eukaryota</taxon>
        <taxon>Fungi</taxon>
        <taxon>Dikarya</taxon>
        <taxon>Ascomycota</taxon>
        <taxon>Pezizomycotina</taxon>
        <taxon>Leotiomycetes</taxon>
        <taxon>Helotiales</taxon>
        <taxon>Ploettnerulaceae</taxon>
        <taxon>Oculimacula</taxon>
    </lineage>
</organism>
<name>A0ABR4BS22_9HELO</name>
<sequence>MRLAVLFILSLATATFGESIKPRHWGVGNGITADETTDAKTTDTETVQERSLTDLHVEPTDTGNDLLPFPQSNGPCVQKRCSFPPPDVTDPPETIQTFGPNGPCFKKRCSIPPPDDIDPPSLIPITRRNGLCGKKRCTPFIDGPEPETDGPLIPIDPHPCRLKRCTPVPPGIPIKPKKKPTKFPGGQPCRRGLRNRCTPKSNFDVHDFRLDRVALEDVALDNRVLEG</sequence>
<proteinExistence type="predicted"/>
<dbReference type="EMBL" id="JAZHXI010000022">
    <property type="protein sequence ID" value="KAL2060472.1"/>
    <property type="molecule type" value="Genomic_DNA"/>
</dbReference>
<comment type="caution">
    <text evidence="3">The sequence shown here is derived from an EMBL/GenBank/DDBJ whole genome shotgun (WGS) entry which is preliminary data.</text>
</comment>